<protein>
    <submittedName>
        <fullName evidence="1">Uncharacterized protein</fullName>
    </submittedName>
</protein>
<sequence length="102" mass="10964">MAKPVETIAVKSVSVTYNGNILVTIKGTDTFTTATVVDANGLDIPPDQDPYTFTARTNDIPPVAVDVATIEYDPYTGAVTITPRKRFKGVEALEFTVKIGDD</sequence>
<evidence type="ECO:0000313" key="1">
    <source>
        <dbReference type="EMBL" id="KAJ7748962.1"/>
    </source>
</evidence>
<dbReference type="EMBL" id="JARKIB010000071">
    <property type="protein sequence ID" value="KAJ7748962.1"/>
    <property type="molecule type" value="Genomic_DNA"/>
</dbReference>
<dbReference type="Proteomes" id="UP001215598">
    <property type="component" value="Unassembled WGS sequence"/>
</dbReference>
<name>A0AAD7ITB4_9AGAR</name>
<gene>
    <name evidence="1" type="ORF">B0H16DRAFT_1692028</name>
</gene>
<dbReference type="AlphaFoldDB" id="A0AAD7ITB4"/>
<keyword evidence="2" id="KW-1185">Reference proteome</keyword>
<reference evidence="1" key="1">
    <citation type="submission" date="2023-03" db="EMBL/GenBank/DDBJ databases">
        <title>Massive genome expansion in bonnet fungi (Mycena s.s.) driven by repeated elements and novel gene families across ecological guilds.</title>
        <authorList>
            <consortium name="Lawrence Berkeley National Laboratory"/>
            <person name="Harder C.B."/>
            <person name="Miyauchi S."/>
            <person name="Viragh M."/>
            <person name="Kuo A."/>
            <person name="Thoen E."/>
            <person name="Andreopoulos B."/>
            <person name="Lu D."/>
            <person name="Skrede I."/>
            <person name="Drula E."/>
            <person name="Henrissat B."/>
            <person name="Morin E."/>
            <person name="Kohler A."/>
            <person name="Barry K."/>
            <person name="LaButti K."/>
            <person name="Morin E."/>
            <person name="Salamov A."/>
            <person name="Lipzen A."/>
            <person name="Mereny Z."/>
            <person name="Hegedus B."/>
            <person name="Baldrian P."/>
            <person name="Stursova M."/>
            <person name="Weitz H."/>
            <person name="Taylor A."/>
            <person name="Grigoriev I.V."/>
            <person name="Nagy L.G."/>
            <person name="Martin F."/>
            <person name="Kauserud H."/>
        </authorList>
    </citation>
    <scope>NUCLEOTIDE SEQUENCE</scope>
    <source>
        <strain evidence="1">CBHHK182m</strain>
    </source>
</reference>
<accession>A0AAD7ITB4</accession>
<proteinExistence type="predicted"/>
<organism evidence="1 2">
    <name type="scientific">Mycena metata</name>
    <dbReference type="NCBI Taxonomy" id="1033252"/>
    <lineage>
        <taxon>Eukaryota</taxon>
        <taxon>Fungi</taxon>
        <taxon>Dikarya</taxon>
        <taxon>Basidiomycota</taxon>
        <taxon>Agaricomycotina</taxon>
        <taxon>Agaricomycetes</taxon>
        <taxon>Agaricomycetidae</taxon>
        <taxon>Agaricales</taxon>
        <taxon>Marasmiineae</taxon>
        <taxon>Mycenaceae</taxon>
        <taxon>Mycena</taxon>
    </lineage>
</organism>
<evidence type="ECO:0000313" key="2">
    <source>
        <dbReference type="Proteomes" id="UP001215598"/>
    </source>
</evidence>
<comment type="caution">
    <text evidence="1">The sequence shown here is derived from an EMBL/GenBank/DDBJ whole genome shotgun (WGS) entry which is preliminary data.</text>
</comment>